<dbReference type="Pfam" id="PF00069">
    <property type="entry name" value="Pkinase"/>
    <property type="match status" value="1"/>
</dbReference>
<evidence type="ECO:0000256" key="1">
    <source>
        <dbReference type="ARBA" id="ARBA00005843"/>
    </source>
</evidence>
<evidence type="ECO:0000256" key="2">
    <source>
        <dbReference type="SAM" id="MobiDB-lite"/>
    </source>
</evidence>
<dbReference type="InterPro" id="IPR008271">
    <property type="entry name" value="Ser/Thr_kinase_AS"/>
</dbReference>
<dbReference type="EMBL" id="MU865941">
    <property type="protein sequence ID" value="KAK4448750.1"/>
    <property type="molecule type" value="Genomic_DNA"/>
</dbReference>
<proteinExistence type="inferred from homology"/>
<reference evidence="4" key="1">
    <citation type="journal article" date="2023" name="Mol. Phylogenet. Evol.">
        <title>Genome-scale phylogeny and comparative genomics of the fungal order Sordariales.</title>
        <authorList>
            <person name="Hensen N."/>
            <person name="Bonometti L."/>
            <person name="Westerberg I."/>
            <person name="Brannstrom I.O."/>
            <person name="Guillou S."/>
            <person name="Cros-Aarteil S."/>
            <person name="Calhoun S."/>
            <person name="Haridas S."/>
            <person name="Kuo A."/>
            <person name="Mondo S."/>
            <person name="Pangilinan J."/>
            <person name="Riley R."/>
            <person name="LaButti K."/>
            <person name="Andreopoulos B."/>
            <person name="Lipzen A."/>
            <person name="Chen C."/>
            <person name="Yan M."/>
            <person name="Daum C."/>
            <person name="Ng V."/>
            <person name="Clum A."/>
            <person name="Steindorff A."/>
            <person name="Ohm R.A."/>
            <person name="Martin F."/>
            <person name="Silar P."/>
            <person name="Natvig D.O."/>
            <person name="Lalanne C."/>
            <person name="Gautier V."/>
            <person name="Ament-Velasquez S.L."/>
            <person name="Kruys A."/>
            <person name="Hutchinson M.I."/>
            <person name="Powell A.J."/>
            <person name="Barry K."/>
            <person name="Miller A.N."/>
            <person name="Grigoriev I.V."/>
            <person name="Debuchy R."/>
            <person name="Gladieux P."/>
            <person name="Hiltunen Thoren M."/>
            <person name="Johannesson H."/>
        </authorList>
    </citation>
    <scope>NUCLEOTIDE SEQUENCE</scope>
    <source>
        <strain evidence="4">PSN243</strain>
    </source>
</reference>
<dbReference type="AlphaFoldDB" id="A0AAV9GJT6"/>
<dbReference type="PROSITE" id="PS50011">
    <property type="entry name" value="PROTEIN_KINASE_DOM"/>
    <property type="match status" value="1"/>
</dbReference>
<dbReference type="SMART" id="SM00248">
    <property type="entry name" value="ANK"/>
    <property type="match status" value="7"/>
</dbReference>
<dbReference type="SUPFAM" id="SSF56112">
    <property type="entry name" value="Protein kinase-like (PK-like)"/>
    <property type="match status" value="1"/>
</dbReference>
<dbReference type="PROSITE" id="PS00108">
    <property type="entry name" value="PROTEIN_KINASE_ST"/>
    <property type="match status" value="1"/>
</dbReference>
<protein>
    <recommendedName>
        <fullName evidence="3">Protein kinase domain-containing protein</fullName>
    </recommendedName>
</protein>
<dbReference type="InterPro" id="IPR000719">
    <property type="entry name" value="Prot_kinase_dom"/>
</dbReference>
<dbReference type="InterPro" id="IPR036770">
    <property type="entry name" value="Ankyrin_rpt-contain_sf"/>
</dbReference>
<dbReference type="GO" id="GO:0004674">
    <property type="term" value="F:protein serine/threonine kinase activity"/>
    <property type="evidence" value="ECO:0007669"/>
    <property type="project" value="TreeGrafter"/>
</dbReference>
<dbReference type="PANTHER" id="PTHR44329">
    <property type="entry name" value="SERINE/THREONINE-PROTEIN KINASE TNNI3K-RELATED"/>
    <property type="match status" value="1"/>
</dbReference>
<name>A0AAV9GJT6_9PEZI</name>
<keyword evidence="5" id="KW-1185">Reference proteome</keyword>
<accession>A0AAV9GJT6</accession>
<reference evidence="4" key="2">
    <citation type="submission" date="2023-05" db="EMBL/GenBank/DDBJ databases">
        <authorList>
            <consortium name="Lawrence Berkeley National Laboratory"/>
            <person name="Steindorff A."/>
            <person name="Hensen N."/>
            <person name="Bonometti L."/>
            <person name="Westerberg I."/>
            <person name="Brannstrom I.O."/>
            <person name="Guillou S."/>
            <person name="Cros-Aarteil S."/>
            <person name="Calhoun S."/>
            <person name="Haridas S."/>
            <person name="Kuo A."/>
            <person name="Mondo S."/>
            <person name="Pangilinan J."/>
            <person name="Riley R."/>
            <person name="Labutti K."/>
            <person name="Andreopoulos B."/>
            <person name="Lipzen A."/>
            <person name="Chen C."/>
            <person name="Yanf M."/>
            <person name="Daum C."/>
            <person name="Ng V."/>
            <person name="Clum A."/>
            <person name="Ohm R."/>
            <person name="Martin F."/>
            <person name="Silar P."/>
            <person name="Natvig D."/>
            <person name="Lalanne C."/>
            <person name="Gautier V."/>
            <person name="Ament-Velasquez S.L."/>
            <person name="Kruys A."/>
            <person name="Hutchinson M.I."/>
            <person name="Powell A.J."/>
            <person name="Barry K."/>
            <person name="Miller A.N."/>
            <person name="Grigoriev I.V."/>
            <person name="Debuchy R."/>
            <person name="Gladieux P."/>
            <person name="Thoren M.H."/>
            <person name="Johannesson H."/>
        </authorList>
    </citation>
    <scope>NUCLEOTIDE SEQUENCE</scope>
    <source>
        <strain evidence="4">PSN243</strain>
    </source>
</reference>
<comment type="similarity">
    <text evidence="1">Belongs to the protein kinase superfamily. TKL Ser/Thr protein kinase family.</text>
</comment>
<evidence type="ECO:0000313" key="4">
    <source>
        <dbReference type="EMBL" id="KAK4448750.1"/>
    </source>
</evidence>
<dbReference type="Gene3D" id="1.10.510.10">
    <property type="entry name" value="Transferase(Phosphotransferase) domain 1"/>
    <property type="match status" value="1"/>
</dbReference>
<feature type="domain" description="Protein kinase" evidence="3">
    <location>
        <begin position="55"/>
        <end position="374"/>
    </location>
</feature>
<dbReference type="InterPro" id="IPR051681">
    <property type="entry name" value="Ser/Thr_Kinases-Pseudokinases"/>
</dbReference>
<gene>
    <name evidence="4" type="ORF">QBC34DRAFT_438869</name>
</gene>
<dbReference type="Gene3D" id="1.25.40.20">
    <property type="entry name" value="Ankyrin repeat-containing domain"/>
    <property type="match status" value="2"/>
</dbReference>
<comment type="caution">
    <text evidence="4">The sequence shown here is derived from an EMBL/GenBank/DDBJ whole genome shotgun (WGS) entry which is preliminary data.</text>
</comment>
<dbReference type="SMART" id="SM00220">
    <property type="entry name" value="S_TKc"/>
    <property type="match status" value="1"/>
</dbReference>
<evidence type="ECO:0000313" key="5">
    <source>
        <dbReference type="Proteomes" id="UP001321760"/>
    </source>
</evidence>
<organism evidence="4 5">
    <name type="scientific">Podospora aff. communis PSN243</name>
    <dbReference type="NCBI Taxonomy" id="3040156"/>
    <lineage>
        <taxon>Eukaryota</taxon>
        <taxon>Fungi</taxon>
        <taxon>Dikarya</taxon>
        <taxon>Ascomycota</taxon>
        <taxon>Pezizomycotina</taxon>
        <taxon>Sordariomycetes</taxon>
        <taxon>Sordariomycetidae</taxon>
        <taxon>Sordariales</taxon>
        <taxon>Podosporaceae</taxon>
        <taxon>Podospora</taxon>
    </lineage>
</organism>
<evidence type="ECO:0000259" key="3">
    <source>
        <dbReference type="PROSITE" id="PS50011"/>
    </source>
</evidence>
<sequence length="1179" mass="128743">MSLSLWCTSTAPGPPTPNSELERELATPSTALNFLAALSVPDLKVYRFLDLGLTGSSVRQAGSGGYAIVEIGADNSTGRAVAVKRSRILSGAVPGRNSDVFRRHFDQLVLELRILGHRKFRKHAGIIDLLGICIGQVNEDPDLALVLEYSQLGSLRSFLLADGRNGHGTSFAVRIDLVGQVARALDALHQLKVCHGDVKTENVLVFPCVDGSWIAKVSDFGQAIIAPATADEDSPPRVDVPVGTPLLSAPEVRTGSAVRDEHFTVELAMLTDVFSFGLLAWEVLLRLGKRFFDIAWLGSDSSSAPADLETMVDFLNRLRPNELCSYALREVQDMSIHDDEQRHALAALFEGALQDDPSGRKPMVDLVVLINEKQSKDDAATHASQDLPVMARNMFPATFSGSDDEEDSWAPSFKTVSEVSSLGSLLDLFNGALAAWTSRNSLYDVRDSSIFLNGGIFDDIPDTLRKVVFADLHSLATREGISTPLRAHSAMALSECYTLGFGVNHDIAKVSHWLLQAAVGGMHKAALWYHRVCAALGEDPSPEASDLGGREVEEALSSVPTELYLLRRIQHHNTSAIERARKLLGSSPALESLSFLFRLSLFNEDLVDELPLLHLVSWLGDHVTVQDLLAKFVVGADSKSKLGFSAAHYACLGGSLTTLRILVQYGVPLSPAGSNDITPLHFCIFMPCQDLPDAVALILSAGALIHDGKPREFKWDDHDIRLGGSPVAWAITTRNRPMVQLLLPHCSECDPAWLFAAISHFFWEILEDLLLHFKGNLDTGSPLTRLHPVQRPFSHWIAHGSEHTRAIQRTVQVCIDHGLLEFDAERNGDNEPLETLITNARTHGDIDLIEAVTAAAPQEFIKRVPAGFARDSVLESALSMAGNKPIWCGILRRLAAMYTIEELERDRGFQGNILTAAIASGSLVGARVLLERGLDVNKPYQIVDGLEMTAIRDCIAVSGSAEMMALLVEFGANLLYKDAATGMTPLQWLTTGNLQTDAMLELLLKHEYDDSFLVDVLDLSLTTFISAELSQPAIRPPHSPGDVVDRRTHREHIRSLLTHPQFAKHVNSPCKGGYLLIHKAALMLHEEAICLLLEAGSDASIPLRNASAARRRAQALPVAEELLRWHQARGDGLFKGIGTGHLACRTWPGVDEGVTPQDLIRLKVAEDEEVAAMMETITD</sequence>
<feature type="compositionally biased region" description="Polar residues" evidence="2">
    <location>
        <begin position="1"/>
        <end position="11"/>
    </location>
</feature>
<dbReference type="InterPro" id="IPR011009">
    <property type="entry name" value="Kinase-like_dom_sf"/>
</dbReference>
<dbReference type="InterPro" id="IPR002110">
    <property type="entry name" value="Ankyrin_rpt"/>
</dbReference>
<dbReference type="GO" id="GO:0005524">
    <property type="term" value="F:ATP binding"/>
    <property type="evidence" value="ECO:0007669"/>
    <property type="project" value="InterPro"/>
</dbReference>
<dbReference type="SUPFAM" id="SSF48403">
    <property type="entry name" value="Ankyrin repeat"/>
    <property type="match status" value="1"/>
</dbReference>
<feature type="region of interest" description="Disordered" evidence="2">
    <location>
        <begin position="1"/>
        <end position="21"/>
    </location>
</feature>
<dbReference type="Proteomes" id="UP001321760">
    <property type="component" value="Unassembled WGS sequence"/>
</dbReference>